<dbReference type="Gene3D" id="3.40.910.10">
    <property type="entry name" value="Deoxyhypusine synthase"/>
    <property type="match status" value="2"/>
</dbReference>
<evidence type="ECO:0000313" key="9">
    <source>
        <dbReference type="EMBL" id="ENN81457.1"/>
    </source>
</evidence>
<keyword evidence="7" id="KW-0386">Hypusine biosynthesis</keyword>
<evidence type="ECO:0000256" key="8">
    <source>
        <dbReference type="ARBA" id="ARBA00056884"/>
    </source>
</evidence>
<dbReference type="InterPro" id="IPR002773">
    <property type="entry name" value="Deoxyhypusine_synthase"/>
</dbReference>
<comment type="similarity">
    <text evidence="3">Belongs to the deoxyhypusine synthase family.</text>
</comment>
<dbReference type="OrthoDB" id="294378at2759"/>
<dbReference type="AlphaFoldDB" id="N6URU5"/>
<accession>N6URU5</accession>
<dbReference type="HOGENOM" id="CLU_039781_0_0_1"/>
<sequence length="293" mass="32409">MNNLEEAVLKKTTDATLLKEKVLGYDWGQGINYDKLLESYLSTGFQATNFGLAVQEINKMLACRKLSLPKEKYIDREDEFTEIRNSCTIFLGYTSNLVSSGLRETIKFLVEHKMIDCIVTTAGGIEEDFIKCLSPTYLGDFNLDGNALREKVFCPALTDGSIGDMMFMHSFKNPGLVVDIVQDLRRLNLMAMNAVNSGIIILGGGVIKHHICNANLMRNGADFSVFLNTGSEFDGSDSGARPDEAKSWGKIKKDATPVKIYAEATLVFPLLVAQTFAKELYGVRIHILPNSNA</sequence>
<name>N6URU5_DENPD</name>
<dbReference type="InterPro" id="IPR029035">
    <property type="entry name" value="DHS-like_NAD/FAD-binding_dom"/>
</dbReference>
<evidence type="ECO:0000256" key="2">
    <source>
        <dbReference type="ARBA" id="ARBA00005041"/>
    </source>
</evidence>
<dbReference type="FunFam" id="3.40.910.10:FF:000010">
    <property type="entry name" value="Deoxyhypusine synthase"/>
    <property type="match status" value="2"/>
</dbReference>
<evidence type="ECO:0000256" key="3">
    <source>
        <dbReference type="ARBA" id="ARBA00009892"/>
    </source>
</evidence>
<protein>
    <recommendedName>
        <fullName evidence="5">Deoxyhypusine synthase</fullName>
        <ecNumber evidence="4">2.5.1.46</ecNumber>
    </recommendedName>
</protein>
<keyword evidence="6" id="KW-0520">NAD</keyword>
<evidence type="ECO:0000256" key="1">
    <source>
        <dbReference type="ARBA" id="ARBA00000952"/>
    </source>
</evidence>
<dbReference type="GO" id="GO:0005737">
    <property type="term" value="C:cytoplasm"/>
    <property type="evidence" value="ECO:0007669"/>
    <property type="project" value="TreeGrafter"/>
</dbReference>
<proteinExistence type="inferred from homology"/>
<dbReference type="PANTHER" id="PTHR11703">
    <property type="entry name" value="DEOXYHYPUSINE SYNTHASE"/>
    <property type="match status" value="1"/>
</dbReference>
<evidence type="ECO:0000256" key="5">
    <source>
        <dbReference type="ARBA" id="ARBA00020607"/>
    </source>
</evidence>
<gene>
    <name evidence="9" type="ORF">YQE_02150</name>
</gene>
<comment type="catalytic activity">
    <reaction evidence="1">
        <text>[eIF5A protein]-L-lysine + spermidine = [eIF5A protein]-deoxyhypusine + propane-1,3-diamine</text>
        <dbReference type="Rhea" id="RHEA:33299"/>
        <dbReference type="Rhea" id="RHEA-COMP:10143"/>
        <dbReference type="Rhea" id="RHEA-COMP:10144"/>
        <dbReference type="ChEBI" id="CHEBI:29969"/>
        <dbReference type="ChEBI" id="CHEBI:57484"/>
        <dbReference type="ChEBI" id="CHEBI:57834"/>
        <dbReference type="ChEBI" id="CHEBI:82657"/>
        <dbReference type="EC" id="2.5.1.46"/>
    </reaction>
</comment>
<dbReference type="Pfam" id="PF01916">
    <property type="entry name" value="DS"/>
    <property type="match status" value="2"/>
</dbReference>
<dbReference type="EMBL" id="KB740092">
    <property type="protein sequence ID" value="ENN81457.1"/>
    <property type="molecule type" value="Genomic_DNA"/>
</dbReference>
<organism evidence="9">
    <name type="scientific">Dendroctonus ponderosae</name>
    <name type="common">Mountain pine beetle</name>
    <dbReference type="NCBI Taxonomy" id="77166"/>
    <lineage>
        <taxon>Eukaryota</taxon>
        <taxon>Metazoa</taxon>
        <taxon>Ecdysozoa</taxon>
        <taxon>Arthropoda</taxon>
        <taxon>Hexapoda</taxon>
        <taxon>Insecta</taxon>
        <taxon>Pterygota</taxon>
        <taxon>Neoptera</taxon>
        <taxon>Endopterygota</taxon>
        <taxon>Coleoptera</taxon>
        <taxon>Polyphaga</taxon>
        <taxon>Cucujiformia</taxon>
        <taxon>Curculionidae</taxon>
        <taxon>Scolytinae</taxon>
        <taxon>Dendroctonus</taxon>
    </lineage>
</organism>
<dbReference type="PANTHER" id="PTHR11703:SF0">
    <property type="entry name" value="DEOXYHYPUSINE SYNTHASE"/>
    <property type="match status" value="1"/>
</dbReference>
<feature type="non-terminal residue" evidence="9">
    <location>
        <position position="1"/>
    </location>
</feature>
<dbReference type="OMA" id="VSWGKIA"/>
<evidence type="ECO:0000256" key="6">
    <source>
        <dbReference type="ARBA" id="ARBA00023027"/>
    </source>
</evidence>
<comment type="function">
    <text evidence="8">Catalyzes the NAD-dependent oxidative cleavage of spermidine and the subsequent transfer of the butylamine moiety of spermidine to the epsilon-amino group of a critical lysine residue of the eIF-5A precursor protein to form the intermediate deoxyhypusine residue. This is the first step of the post-translational modification of that lysine into an unusual amino acid residue named hypusine. Hypusination is unique to mature eIF-5A factor and is essential for its function.</text>
</comment>
<dbReference type="GO" id="GO:0034038">
    <property type="term" value="F:deoxyhypusine synthase activity"/>
    <property type="evidence" value="ECO:0007669"/>
    <property type="project" value="UniProtKB-EC"/>
</dbReference>
<dbReference type="EC" id="2.5.1.46" evidence="4"/>
<comment type="pathway">
    <text evidence="2">Protein modification; eIF5A hypusination.</text>
</comment>
<evidence type="ECO:0000256" key="4">
    <source>
        <dbReference type="ARBA" id="ARBA00012683"/>
    </source>
</evidence>
<dbReference type="SUPFAM" id="SSF52467">
    <property type="entry name" value="DHS-like NAD/FAD-binding domain"/>
    <property type="match status" value="1"/>
</dbReference>
<evidence type="ECO:0000256" key="7">
    <source>
        <dbReference type="ARBA" id="ARBA00023256"/>
    </source>
</evidence>
<reference evidence="9" key="1">
    <citation type="journal article" date="2013" name="Genome Biol.">
        <title>Draft genome of the mountain pine beetle, Dendroctonus ponderosae Hopkins, a major forest pest.</title>
        <authorList>
            <person name="Keeling C.I."/>
            <person name="Yuen M.M."/>
            <person name="Liao N.Y."/>
            <person name="Docking T.R."/>
            <person name="Chan S.K."/>
            <person name="Taylor G.A."/>
            <person name="Palmquist D.L."/>
            <person name="Jackman S.D."/>
            <person name="Nguyen A."/>
            <person name="Li M."/>
            <person name="Henderson H."/>
            <person name="Janes J.K."/>
            <person name="Zhao Y."/>
            <person name="Pandoh P."/>
            <person name="Moore R."/>
            <person name="Sperling F.A."/>
            <person name="Huber D.P."/>
            <person name="Birol I."/>
            <person name="Jones S.J."/>
            <person name="Bohlmann J."/>
        </authorList>
    </citation>
    <scope>NUCLEOTIDE SEQUENCE</scope>
</reference>
<dbReference type="InterPro" id="IPR036982">
    <property type="entry name" value="Deoxyhypusine_synthase_sf"/>
</dbReference>